<evidence type="ECO:0000256" key="2">
    <source>
        <dbReference type="SAM" id="Phobius"/>
    </source>
</evidence>
<dbReference type="SUPFAM" id="SSF47954">
    <property type="entry name" value="Cyclin-like"/>
    <property type="match status" value="1"/>
</dbReference>
<organism evidence="4 5">
    <name type="scientific">Ascaris lumbricoides</name>
    <name type="common">Giant roundworm</name>
    <dbReference type="NCBI Taxonomy" id="6252"/>
    <lineage>
        <taxon>Eukaryota</taxon>
        <taxon>Metazoa</taxon>
        <taxon>Ecdysozoa</taxon>
        <taxon>Nematoda</taxon>
        <taxon>Chromadorea</taxon>
        <taxon>Rhabditida</taxon>
        <taxon>Spirurina</taxon>
        <taxon>Ascaridomorpha</taxon>
        <taxon>Ascaridoidea</taxon>
        <taxon>Ascarididae</taxon>
        <taxon>Ascaris</taxon>
    </lineage>
</organism>
<dbReference type="Pfam" id="PF00134">
    <property type="entry name" value="Cyclin_N"/>
    <property type="match status" value="1"/>
</dbReference>
<evidence type="ECO:0000313" key="5">
    <source>
        <dbReference type="WBParaSite" id="ALUE_0001458901-mRNA-1"/>
    </source>
</evidence>
<reference evidence="5" key="1">
    <citation type="submission" date="2017-02" db="UniProtKB">
        <authorList>
            <consortium name="WormBaseParasite"/>
        </authorList>
    </citation>
    <scope>IDENTIFICATION</scope>
</reference>
<feature type="transmembrane region" description="Helical" evidence="2">
    <location>
        <begin position="45"/>
        <end position="69"/>
    </location>
</feature>
<dbReference type="InterPro" id="IPR013763">
    <property type="entry name" value="Cyclin-like_dom"/>
</dbReference>
<dbReference type="SMART" id="SM00385">
    <property type="entry name" value="CYCLIN"/>
    <property type="match status" value="1"/>
</dbReference>
<keyword evidence="2" id="KW-1133">Transmembrane helix</keyword>
<keyword evidence="1" id="KW-0195">Cyclin</keyword>
<dbReference type="InterPro" id="IPR036915">
    <property type="entry name" value="Cyclin-like_sf"/>
</dbReference>
<proteinExistence type="inferred from homology"/>
<comment type="similarity">
    <text evidence="1">Belongs to the cyclin family.</text>
</comment>
<evidence type="ECO:0000313" key="4">
    <source>
        <dbReference type="Proteomes" id="UP000036681"/>
    </source>
</evidence>
<name>A0A0M3IAI2_ASCLU</name>
<keyword evidence="2" id="KW-0472">Membrane</keyword>
<dbReference type="InterPro" id="IPR039361">
    <property type="entry name" value="Cyclin"/>
</dbReference>
<dbReference type="InterPro" id="IPR006671">
    <property type="entry name" value="Cyclin_N"/>
</dbReference>
<dbReference type="WBParaSite" id="ALUE_0001458901-mRNA-1">
    <property type="protein sequence ID" value="ALUE_0001458901-mRNA-1"/>
    <property type="gene ID" value="ALUE_0001458901"/>
</dbReference>
<accession>A0A0M3IAI2</accession>
<evidence type="ECO:0000256" key="1">
    <source>
        <dbReference type="RuleBase" id="RU000383"/>
    </source>
</evidence>
<sequence length="273" mass="30217">MGDGHYSRVSLLRSLANREHLLSGTSTSLPSGVCLVTLRDRDREATWIVASGAALSLGVDTVCLAVALLDRILVATRVPVKYVNCVAATCLYISIKLCEECICVSDAGRLISRLQLHYSIPELNRMELTILSRLNWDLGMPSVDRFMHAMLGCMGSPFLPVFRIPLETVICSSALSYKFRPSLLALALLSLILESRTPLWFPVTVGFQRLLEVDDNELIECREAIATVICLEDKEKDSARELKRSRGAKRKADGGRTEVHEVLPEVALCTQQD</sequence>
<keyword evidence="2" id="KW-0812">Transmembrane</keyword>
<evidence type="ECO:0000259" key="3">
    <source>
        <dbReference type="SMART" id="SM00385"/>
    </source>
</evidence>
<dbReference type="Proteomes" id="UP000036681">
    <property type="component" value="Unplaced"/>
</dbReference>
<dbReference type="PANTHER" id="PTHR10177">
    <property type="entry name" value="CYCLINS"/>
    <property type="match status" value="1"/>
</dbReference>
<dbReference type="Gene3D" id="1.10.472.10">
    <property type="entry name" value="Cyclin-like"/>
    <property type="match status" value="2"/>
</dbReference>
<dbReference type="AlphaFoldDB" id="A0A0M3IAI2"/>
<keyword evidence="4" id="KW-1185">Reference proteome</keyword>
<feature type="domain" description="Cyclin-like" evidence="3">
    <location>
        <begin position="46"/>
        <end position="132"/>
    </location>
</feature>
<protein>
    <submittedName>
        <fullName evidence="5">CYCLIN domain-containing protein</fullName>
    </submittedName>
</protein>